<dbReference type="EMBL" id="MCGN01000012">
    <property type="protein sequence ID" value="ORY90548.1"/>
    <property type="molecule type" value="Genomic_DNA"/>
</dbReference>
<organism evidence="1 2">
    <name type="scientific">Syncephalastrum racemosum</name>
    <name type="common">Filamentous fungus</name>
    <dbReference type="NCBI Taxonomy" id="13706"/>
    <lineage>
        <taxon>Eukaryota</taxon>
        <taxon>Fungi</taxon>
        <taxon>Fungi incertae sedis</taxon>
        <taxon>Mucoromycota</taxon>
        <taxon>Mucoromycotina</taxon>
        <taxon>Mucoromycetes</taxon>
        <taxon>Mucorales</taxon>
        <taxon>Syncephalastraceae</taxon>
        <taxon>Syncephalastrum</taxon>
    </lineage>
</organism>
<reference evidence="1 2" key="1">
    <citation type="submission" date="2016-07" db="EMBL/GenBank/DDBJ databases">
        <title>Pervasive Adenine N6-methylation of Active Genes in Fungi.</title>
        <authorList>
            <consortium name="DOE Joint Genome Institute"/>
            <person name="Mondo S.J."/>
            <person name="Dannebaum R.O."/>
            <person name="Kuo R.C."/>
            <person name="Labutti K."/>
            <person name="Haridas S."/>
            <person name="Kuo A."/>
            <person name="Salamov A."/>
            <person name="Ahrendt S.R."/>
            <person name="Lipzen A."/>
            <person name="Sullivan W."/>
            <person name="Andreopoulos W.B."/>
            <person name="Clum A."/>
            <person name="Lindquist E."/>
            <person name="Daum C."/>
            <person name="Ramamoorthy G.K."/>
            <person name="Gryganskyi A."/>
            <person name="Culley D."/>
            <person name="Magnuson J.K."/>
            <person name="James T.Y."/>
            <person name="O'Malley M.A."/>
            <person name="Stajich J.E."/>
            <person name="Spatafora J.W."/>
            <person name="Visel A."/>
            <person name="Grigoriev I.V."/>
        </authorList>
    </citation>
    <scope>NUCLEOTIDE SEQUENCE [LARGE SCALE GENOMIC DNA]</scope>
    <source>
        <strain evidence="1 2">NRRL 2496</strain>
    </source>
</reference>
<comment type="caution">
    <text evidence="1">The sequence shown here is derived from an EMBL/GenBank/DDBJ whole genome shotgun (WGS) entry which is preliminary data.</text>
</comment>
<protein>
    <submittedName>
        <fullName evidence="1">Uncharacterized protein</fullName>
    </submittedName>
</protein>
<dbReference type="InParanoid" id="A0A1X2H0E5"/>
<dbReference type="AlphaFoldDB" id="A0A1X2H0E5"/>
<accession>A0A1X2H0E5</accession>
<dbReference type="Proteomes" id="UP000242180">
    <property type="component" value="Unassembled WGS sequence"/>
</dbReference>
<name>A0A1X2H0E5_SYNRA</name>
<evidence type="ECO:0000313" key="1">
    <source>
        <dbReference type="EMBL" id="ORY90548.1"/>
    </source>
</evidence>
<evidence type="ECO:0000313" key="2">
    <source>
        <dbReference type="Proteomes" id="UP000242180"/>
    </source>
</evidence>
<proteinExistence type="predicted"/>
<sequence>MVKAMSKTITGMQSTLESQADCLTDLQEKITSLAQDVSYLGDSMSSVSAVQHLLRQYILSQEDRSQQPPEEKNSYDRGFIKHTFFGDDEQAYQQAIHHVYMDLQTTMYDLRNALHLEDFTTPWRNIDKSKQTAAILDLEAKCSSYGVGLNRCVNSWAANRLMACNWGNKFQYANRGKATNREPQSDQIFTYDQQQQ</sequence>
<gene>
    <name evidence="1" type="ORF">BCR43DRAFT_509023</name>
</gene>
<keyword evidence="2" id="KW-1185">Reference proteome</keyword>